<dbReference type="EMBL" id="JANLCJ010000074">
    <property type="protein sequence ID" value="MCS5736595.1"/>
    <property type="molecule type" value="Genomic_DNA"/>
</dbReference>
<feature type="compositionally biased region" description="Basic and acidic residues" evidence="1">
    <location>
        <begin position="60"/>
        <end position="69"/>
    </location>
</feature>
<comment type="caution">
    <text evidence="2">The sequence shown here is derived from an EMBL/GenBank/DDBJ whole genome shotgun (WGS) entry which is preliminary data.</text>
</comment>
<organism evidence="2 3">
    <name type="scientific">Herbiconiux daphne</name>
    <dbReference type="NCBI Taxonomy" id="2970914"/>
    <lineage>
        <taxon>Bacteria</taxon>
        <taxon>Bacillati</taxon>
        <taxon>Actinomycetota</taxon>
        <taxon>Actinomycetes</taxon>
        <taxon>Micrococcales</taxon>
        <taxon>Microbacteriaceae</taxon>
        <taxon>Herbiconiux</taxon>
    </lineage>
</organism>
<dbReference type="Proteomes" id="UP001165586">
    <property type="component" value="Unassembled WGS sequence"/>
</dbReference>
<dbReference type="RefSeq" id="WP_259542637.1">
    <property type="nucleotide sequence ID" value="NZ_JANLCJ010000074.1"/>
</dbReference>
<feature type="non-terminal residue" evidence="2">
    <location>
        <position position="1"/>
    </location>
</feature>
<keyword evidence="3" id="KW-1185">Reference proteome</keyword>
<evidence type="ECO:0000256" key="1">
    <source>
        <dbReference type="SAM" id="MobiDB-lite"/>
    </source>
</evidence>
<sequence>MGGNKQALIDQGYSPASVEAAITSGDASKLQMQQMSDQDRMAAEDQIWGKRQAYQQEATKQAEERSNQEWARRNDITNAQMVEREKMSDARTQRAADDALKRQLKVIDYKDRLKQKALNSSDAGYTWGKGELTAEQKTFGPLITQNSNRFTNFQSAEDLANKAKEALAKGDNATAAFNYKTAVELAAKAQVGGQRSIDPQDVAYFTENPDVIESTKNGVSLKAGYGPTVSNVDYLIKGLKTSHETELGVIKKAAEDRIKSHVAGGMDPHRATVLVNKSVGGAMGGQFVDPYNVLSPQAVAQRGALAGQDTSADLNGFSF</sequence>
<name>A0ABT2H9F2_9MICO</name>
<proteinExistence type="predicted"/>
<gene>
    <name evidence="2" type="ORF">N1032_22975</name>
</gene>
<reference evidence="2" key="1">
    <citation type="submission" date="2022-08" db="EMBL/GenBank/DDBJ databases">
        <authorList>
            <person name="Deng Y."/>
            <person name="Han X.-F."/>
            <person name="Zhang Y.-Q."/>
        </authorList>
    </citation>
    <scope>NUCLEOTIDE SEQUENCE</scope>
    <source>
        <strain evidence="2">CPCC 203386</strain>
    </source>
</reference>
<accession>A0ABT2H9F2</accession>
<protein>
    <submittedName>
        <fullName evidence="2">Uncharacterized protein</fullName>
    </submittedName>
</protein>
<evidence type="ECO:0000313" key="2">
    <source>
        <dbReference type="EMBL" id="MCS5736595.1"/>
    </source>
</evidence>
<feature type="region of interest" description="Disordered" evidence="1">
    <location>
        <begin position="33"/>
        <end position="69"/>
    </location>
</feature>
<evidence type="ECO:0000313" key="3">
    <source>
        <dbReference type="Proteomes" id="UP001165586"/>
    </source>
</evidence>